<keyword evidence="2" id="KW-0812">Transmembrane</keyword>
<gene>
    <name evidence="3" type="ORF">Fuma_04909</name>
</gene>
<dbReference type="Proteomes" id="UP000187735">
    <property type="component" value="Chromosome"/>
</dbReference>
<dbReference type="AlphaFoldDB" id="A0A1P8WMF5"/>
<dbReference type="STRING" id="1891926.Fuma_04909"/>
<feature type="region of interest" description="Disordered" evidence="1">
    <location>
        <begin position="1037"/>
        <end position="1064"/>
    </location>
</feature>
<protein>
    <submittedName>
        <fullName evidence="3">Tol-pal system protein</fullName>
    </submittedName>
</protein>
<evidence type="ECO:0000313" key="4">
    <source>
        <dbReference type="Proteomes" id="UP000187735"/>
    </source>
</evidence>
<reference evidence="3 4" key="1">
    <citation type="journal article" date="2016" name="Front. Microbiol.">
        <title>Fuerstia marisgermanicae gen. nov., sp. nov., an Unusual Member of the Phylum Planctomycetes from the German Wadden Sea.</title>
        <authorList>
            <person name="Kohn T."/>
            <person name="Heuer A."/>
            <person name="Jogler M."/>
            <person name="Vollmers J."/>
            <person name="Boedeker C."/>
            <person name="Bunk B."/>
            <person name="Rast P."/>
            <person name="Borchert D."/>
            <person name="Glockner I."/>
            <person name="Freese H.M."/>
            <person name="Klenk H.P."/>
            <person name="Overmann J."/>
            <person name="Kaster A.K."/>
            <person name="Rohde M."/>
            <person name="Wiegand S."/>
            <person name="Jogler C."/>
        </authorList>
    </citation>
    <scope>NUCLEOTIDE SEQUENCE [LARGE SCALE GENOMIC DNA]</scope>
    <source>
        <strain evidence="3 4">NH11</strain>
    </source>
</reference>
<evidence type="ECO:0000256" key="1">
    <source>
        <dbReference type="SAM" id="MobiDB-lite"/>
    </source>
</evidence>
<dbReference type="KEGG" id="fmr:Fuma_04909"/>
<dbReference type="SUPFAM" id="SSF48452">
    <property type="entry name" value="TPR-like"/>
    <property type="match status" value="1"/>
</dbReference>
<dbReference type="Gene3D" id="1.25.40.10">
    <property type="entry name" value="Tetratricopeptide repeat domain"/>
    <property type="match status" value="3"/>
</dbReference>
<feature type="compositionally biased region" description="Basic residues" evidence="1">
    <location>
        <begin position="1215"/>
        <end position="1225"/>
    </location>
</feature>
<proteinExistence type="predicted"/>
<evidence type="ECO:0000313" key="3">
    <source>
        <dbReference type="EMBL" id="APZ95253.1"/>
    </source>
</evidence>
<keyword evidence="2" id="KW-0472">Membrane</keyword>
<feature type="region of interest" description="Disordered" evidence="1">
    <location>
        <begin position="1179"/>
        <end position="1233"/>
    </location>
</feature>
<dbReference type="InterPro" id="IPR011990">
    <property type="entry name" value="TPR-like_helical_dom_sf"/>
</dbReference>
<accession>A0A1P8WMF5</accession>
<keyword evidence="4" id="KW-1185">Reference proteome</keyword>
<organism evidence="3 4">
    <name type="scientific">Fuerstiella marisgermanici</name>
    <dbReference type="NCBI Taxonomy" id="1891926"/>
    <lineage>
        <taxon>Bacteria</taxon>
        <taxon>Pseudomonadati</taxon>
        <taxon>Planctomycetota</taxon>
        <taxon>Planctomycetia</taxon>
        <taxon>Planctomycetales</taxon>
        <taxon>Planctomycetaceae</taxon>
        <taxon>Fuerstiella</taxon>
    </lineage>
</organism>
<feature type="compositionally biased region" description="Low complexity" evidence="1">
    <location>
        <begin position="1124"/>
        <end position="1134"/>
    </location>
</feature>
<keyword evidence="2" id="KW-1133">Transmembrane helix</keyword>
<feature type="region of interest" description="Disordered" evidence="1">
    <location>
        <begin position="1092"/>
        <end position="1158"/>
    </location>
</feature>
<sequence>MNMRLLRPGMVRHLSGKVAACGILLLIIVGSTVCADEPHAEFIDKLRQRKYFDTALEYIEQLQQRSDLPQDFANTLELERGITYREMGSSLRVPEDREQAQGQAERSLKKFTSEHPQHPRAAYANFELGQLLLDRARTLLWDADAPSNADRRAEIQTQARALIDQAQAIYQKSHDQYDAQQKAFPSFIDKTEDPEQFEARQDVFYKYLKAAFNLARCTYERGQTFEKGTKERTETLIKASEEFEAISSAWRSFPVGRHAYLMMGKCFQEQDDISRALGLYNTIINDDSQHPAMLQLKSYALQFRLICLNHEKRSDYQLVINEATRWLNDKINRSRLYTEQGLGILWEKARAEEQLSKDRTLDAKQQTALKRQTIADANTVAKFPSPYREPAVAMARRINASLGEKDAEPKDFDTAFERGSGLITQKADLDQAVKDAKSGDERQKAIQARDAHMNEISRMFELALSMRDEDSDPKAVAQARYFLSYAYMVQRKNYEAIILSRYCMDADRLTHPDSALNATEIAIQSAVQAFNDAGDNQEFELDLLKQICEQIVSQYPQSARGNEARIRLGQVYRDLKQPLKAAETYLTVPENSSDYASSRLQAGQSYWLAWLTNSAGTLSAGTSGDGQAEHDEAAVSKWKTDATKLLQEGLTLARQKLGDNVKPTSEMAAAEVSLATINNMDGNFDQTIQRLTSGGENSVISLLQVPEGESRPDKGVQSSDFAGQAYRLLLRAYVGVQQIDNALATMNGLEAIGGQDTTAVYTQLGQELQAELERLSETGEAERLAQVRSSFEQFLEKVYAQRDQSDYNSLLWIGETYFGLGKGVKEDTAAASAYFQKATQAYQEILQNNLAADGAITAIKLRLIRCKRAQGNYEEAVTLAQDVLTASPLSLDVQFEAAHTLADWGADPNGQPEKLLTSIKGVDKVIWGWSGITSKLQARQSSPDWKDLKDRFLEARLEYIRSRYRYAKTGAADGRKQLQSGLAEITIFAQVFPDLDDAWFAKFDQLYQDIQVDLGQAAVALERPKPLELPPQNVAANSEEQEADNAATPQPVTQSPPPSEGPGWLMGTLAIALAAGGGFAFYKLMSKPQKRRRTFAPAGGSFTPPPGTGSDATGGDAPDFSSLAGNKAGAAVAAPPRKKTASKAAATPGTARKKRVLTPEEMVKYKAAKAAKAKAAAQQAAAGGKKVVKKKGVQRLSTSAAGTSPPVGNDPPVRKVVKKRVKKRPPQPPPNEG</sequence>
<name>A0A1P8WMF5_9PLAN</name>
<dbReference type="EMBL" id="CP017641">
    <property type="protein sequence ID" value="APZ95253.1"/>
    <property type="molecule type" value="Genomic_DNA"/>
</dbReference>
<feature type="transmembrane region" description="Helical" evidence="2">
    <location>
        <begin position="1063"/>
        <end position="1082"/>
    </location>
</feature>
<evidence type="ECO:0000256" key="2">
    <source>
        <dbReference type="SAM" id="Phobius"/>
    </source>
</evidence>